<dbReference type="EMBL" id="DQ403568">
    <property type="protein sequence ID" value="ABD75097.1"/>
    <property type="molecule type" value="Genomic_DNA"/>
</dbReference>
<dbReference type="Gene3D" id="1.25.40.10">
    <property type="entry name" value="Tetratricopeptide repeat domain"/>
    <property type="match status" value="1"/>
</dbReference>
<dbReference type="InterPro" id="IPR011990">
    <property type="entry name" value="TPR-like_helical_dom_sf"/>
</dbReference>
<dbReference type="SUPFAM" id="SSF48452">
    <property type="entry name" value="TPR-like"/>
    <property type="match status" value="1"/>
</dbReference>
<dbReference type="AlphaFoldDB" id="D1CTE3"/>
<name>D1CTE3_SINSA</name>
<feature type="non-terminal residue" evidence="1">
    <location>
        <position position="1"/>
    </location>
</feature>
<evidence type="ECO:0000313" key="1">
    <source>
        <dbReference type="EMBL" id="ABD75097.1"/>
    </source>
</evidence>
<organism evidence="1">
    <name type="scientific">Sinorhizobium saheli</name>
    <dbReference type="NCBI Taxonomy" id="36856"/>
    <lineage>
        <taxon>Bacteria</taxon>
        <taxon>Pseudomonadati</taxon>
        <taxon>Pseudomonadota</taxon>
        <taxon>Alphaproteobacteria</taxon>
        <taxon>Hyphomicrobiales</taxon>
        <taxon>Rhizobiaceae</taxon>
        <taxon>Sinorhizobium/Ensifer group</taxon>
        <taxon>Sinorhizobium</taxon>
    </lineage>
</organism>
<proteinExistence type="predicted"/>
<sequence>GRGLRLAGSLDSACAKAEVAVGDYPRNVNARIALAEVLVDLDRPADAVPHLRLVLSMDPLESRARQKLKLITGTHDYSLDVVEIALAGTETRSGVYLRAAEYLNEGLLFADAARIAQAGFDRLTDEERATGLFGGLLFQ</sequence>
<feature type="non-terminal residue" evidence="1">
    <location>
        <position position="139"/>
    </location>
</feature>
<reference evidence="1" key="1">
    <citation type="submission" date="2006-02" db="EMBL/GenBank/DDBJ databases">
        <title>Sampling the accessory genome of the Sinorhizobium genus by suppressive subtractive hybridization.</title>
        <authorList>
            <person name="Moulin L."/>
            <person name="Ghazoui Z."/>
            <person name="Young P."/>
        </authorList>
    </citation>
    <scope>NUCLEOTIDE SEQUENCE</scope>
    <source>
        <strain evidence="1">LMG7837</strain>
    </source>
</reference>
<accession>D1CTE3</accession>
<protein>
    <submittedName>
        <fullName evidence="1">TPR repeat protein</fullName>
    </submittedName>
</protein>